<gene>
    <name evidence="10" type="ORF">M501DRAFT_1012222</name>
</gene>
<dbReference type="Pfam" id="PF01699">
    <property type="entry name" value="Na_Ca_ex"/>
    <property type="match status" value="2"/>
</dbReference>
<feature type="transmembrane region" description="Helical" evidence="8">
    <location>
        <begin position="110"/>
        <end position="130"/>
    </location>
</feature>
<feature type="domain" description="Sodium/calcium exchanger membrane region" evidence="9">
    <location>
        <begin position="900"/>
        <end position="1060"/>
    </location>
</feature>
<feature type="transmembrane region" description="Helical" evidence="8">
    <location>
        <begin position="181"/>
        <end position="202"/>
    </location>
</feature>
<feature type="transmembrane region" description="Helical" evidence="8">
    <location>
        <begin position="958"/>
        <end position="989"/>
    </location>
</feature>
<feature type="compositionally biased region" description="Polar residues" evidence="7">
    <location>
        <begin position="560"/>
        <end position="580"/>
    </location>
</feature>
<name>A0A9P4SHX0_9PEZI</name>
<feature type="transmembrane region" description="Helical" evidence="8">
    <location>
        <begin position="926"/>
        <end position="946"/>
    </location>
</feature>
<dbReference type="GO" id="GO:0016020">
    <property type="term" value="C:membrane"/>
    <property type="evidence" value="ECO:0007669"/>
    <property type="project" value="UniProtKB-SubCell"/>
</dbReference>
<feature type="transmembrane region" description="Helical" evidence="8">
    <location>
        <begin position="1009"/>
        <end position="1033"/>
    </location>
</feature>
<feature type="domain" description="Sodium/calcium exchanger membrane region" evidence="9">
    <location>
        <begin position="119"/>
        <end position="257"/>
    </location>
</feature>
<reference evidence="10" key="1">
    <citation type="journal article" date="2020" name="Stud. Mycol.">
        <title>101 Dothideomycetes genomes: a test case for predicting lifestyles and emergence of pathogens.</title>
        <authorList>
            <person name="Haridas S."/>
            <person name="Albert R."/>
            <person name="Binder M."/>
            <person name="Bloem J."/>
            <person name="Labutti K."/>
            <person name="Salamov A."/>
            <person name="Andreopoulos B."/>
            <person name="Baker S."/>
            <person name="Barry K."/>
            <person name="Bills G."/>
            <person name="Bluhm B."/>
            <person name="Cannon C."/>
            <person name="Castanera R."/>
            <person name="Culley D."/>
            <person name="Daum C."/>
            <person name="Ezra D."/>
            <person name="Gonzalez J."/>
            <person name="Henrissat B."/>
            <person name="Kuo A."/>
            <person name="Liang C."/>
            <person name="Lipzen A."/>
            <person name="Lutzoni F."/>
            <person name="Magnuson J."/>
            <person name="Mondo S."/>
            <person name="Nolan M."/>
            <person name="Ohm R."/>
            <person name="Pangilinan J."/>
            <person name="Park H.-J."/>
            <person name="Ramirez L."/>
            <person name="Alfaro M."/>
            <person name="Sun H."/>
            <person name="Tritt A."/>
            <person name="Yoshinaga Y."/>
            <person name="Zwiers L.-H."/>
            <person name="Turgeon B."/>
            <person name="Goodwin S."/>
            <person name="Spatafora J."/>
            <person name="Crous P."/>
            <person name="Grigoriev I."/>
        </authorList>
    </citation>
    <scope>NUCLEOTIDE SEQUENCE</scope>
    <source>
        <strain evidence="10">CBS 101060</strain>
    </source>
</reference>
<feature type="compositionally biased region" description="Polar residues" evidence="7">
    <location>
        <begin position="411"/>
        <end position="421"/>
    </location>
</feature>
<feature type="transmembrane region" description="Helical" evidence="8">
    <location>
        <begin position="214"/>
        <end position="232"/>
    </location>
</feature>
<proteinExistence type="inferred from homology"/>
<evidence type="ECO:0000256" key="1">
    <source>
        <dbReference type="ARBA" id="ARBA00004141"/>
    </source>
</evidence>
<feature type="transmembrane region" description="Helical" evidence="8">
    <location>
        <begin position="238"/>
        <end position="262"/>
    </location>
</feature>
<feature type="transmembrane region" description="Helical" evidence="8">
    <location>
        <begin position="142"/>
        <end position="161"/>
    </location>
</feature>
<feature type="region of interest" description="Disordered" evidence="7">
    <location>
        <begin position="411"/>
        <end position="451"/>
    </location>
</feature>
<keyword evidence="6 8" id="KW-0472">Membrane</keyword>
<evidence type="ECO:0000256" key="2">
    <source>
        <dbReference type="ARBA" id="ARBA00008170"/>
    </source>
</evidence>
<feature type="compositionally biased region" description="Acidic residues" evidence="7">
    <location>
        <begin position="326"/>
        <end position="337"/>
    </location>
</feature>
<keyword evidence="5 8" id="KW-1133">Transmembrane helix</keyword>
<dbReference type="InterPro" id="IPR044880">
    <property type="entry name" value="NCX_ion-bd_dom_sf"/>
</dbReference>
<evidence type="ECO:0000256" key="7">
    <source>
        <dbReference type="SAM" id="MobiDB-lite"/>
    </source>
</evidence>
<evidence type="ECO:0000256" key="4">
    <source>
        <dbReference type="ARBA" id="ARBA00022692"/>
    </source>
</evidence>
<dbReference type="OrthoDB" id="407410at2759"/>
<sequence>MSPHETPNRRRRYSVRAFYLSILITLGLATIVFIVDKASLGARQSDHGALLRRALDPQRHNHEAAPAIECRLVHDAKDKCAFVRANCPDEEAGIFSYLSLYYCYMPQAQGVAFAIMVMWLGLLFSTIGIAASDFFCVNLSTISNLLGMSESMAGVTFLAFGNGSPDVFSTFAAMSTNSGSLAVGELIGAAGFITAVVAGSMALVRPFNVARKSFIRDVGFFIVAAAFSMVFLYDGKLYLWECCVMVGFYIFYVCFVVFWHWWLGRRRRRRQKEFAVRSQYITPGGEEQEIEPYHDEDDENVNDHPTPSRGVSVDDITTLERGAEDTGPELEDDDEEEFRERWMGELSSNMRLNRPAIGERRLTQVPIRPSLVGALEFRAVLSSLQKSRNIQSMPLHMRRYSDDPAFTTAQQQNVLSSNSDPASRPPYDIQEGSSDISPYVSRPGLDYSSNMGNRARAVSVNDVEGLRYNPDAILTNKTNVPSIDLLGPLPEDNEHSSSPSTRPDDLGRIGRPTSPSLTLTPPVSAHGSRATSPVPPHRRTSRASELLAPPEAVPPGVHQQARQSTHMRQPSQESLEQTKQLPKLDIPSATKKTGSPMSPFPAFLEELASARSSRPPSIRLPPPSASPDSYFPERPLGEDETRPLSWWPYRFLVSPEILCATLFPTLYSWHDKNIWEKFLGVVAAPSVFLLAITLPVVESSGSGGDNSQDRIPDLSLAGSLTPSMAVGEPRTKHSNQPSLITILEPDEPNDREVPRTGSLPNGESFERSYGSAAVGGYGPGTAGTAIRGSMDSSSRHQKQTPSTLFTNSNERVLQSPEQLPTSPPSPTGPRDWNRWLIITQLFTAPFFVILIIWANLDPDSPKLLLRNTAIGLICSLAGLLLLLLTTTPDRPPKWRTMFCFLGFVVSIAWISTIANEVVGVLKTIGVILNISDAILGLTIFAVGNSLGDLVADITVARLGFPVMALSACFGGPMLNILLGIGLSGSYLTIKGARKKHEHHPSRPIKFKPYHIDVSSTLMISGVTLLVTLVGLLVLVPMRKWKMDRVVAGAAIGLWILSTVGNVVVEVVGWGEKWS</sequence>
<feature type="compositionally biased region" description="Low complexity" evidence="7">
    <location>
        <begin position="512"/>
        <end position="522"/>
    </location>
</feature>
<dbReference type="AlphaFoldDB" id="A0A9P4SHX0"/>
<evidence type="ECO:0000259" key="9">
    <source>
        <dbReference type="Pfam" id="PF01699"/>
    </source>
</evidence>
<protein>
    <recommendedName>
        <fullName evidence="9">Sodium/calcium exchanger membrane region domain-containing protein</fullName>
    </recommendedName>
</protein>
<feature type="region of interest" description="Disordered" evidence="7">
    <location>
        <begin position="780"/>
        <end position="827"/>
    </location>
</feature>
<feature type="transmembrane region" description="Helical" evidence="8">
    <location>
        <begin position="835"/>
        <end position="856"/>
    </location>
</feature>
<organism evidence="10 11">
    <name type="scientific">Patellaria atrata CBS 101060</name>
    <dbReference type="NCBI Taxonomy" id="1346257"/>
    <lineage>
        <taxon>Eukaryota</taxon>
        <taxon>Fungi</taxon>
        <taxon>Dikarya</taxon>
        <taxon>Ascomycota</taxon>
        <taxon>Pezizomycotina</taxon>
        <taxon>Dothideomycetes</taxon>
        <taxon>Dothideomycetes incertae sedis</taxon>
        <taxon>Patellariales</taxon>
        <taxon>Patellariaceae</taxon>
        <taxon>Patellaria</taxon>
    </lineage>
</organism>
<feature type="region of interest" description="Disordered" evidence="7">
    <location>
        <begin position="484"/>
        <end position="637"/>
    </location>
</feature>
<evidence type="ECO:0000256" key="8">
    <source>
        <dbReference type="SAM" id="Phobius"/>
    </source>
</evidence>
<evidence type="ECO:0000313" key="11">
    <source>
        <dbReference type="Proteomes" id="UP000799429"/>
    </source>
</evidence>
<feature type="transmembrane region" description="Helical" evidence="8">
    <location>
        <begin position="1045"/>
        <end position="1064"/>
    </location>
</feature>
<dbReference type="PANTHER" id="PTHR12266">
    <property type="entry name" value="NA+/CA2+ K+ INDEPENDENT EXCHANGER"/>
    <property type="match status" value="1"/>
</dbReference>
<evidence type="ECO:0000313" key="10">
    <source>
        <dbReference type="EMBL" id="KAF2842830.1"/>
    </source>
</evidence>
<dbReference type="PANTHER" id="PTHR12266:SF0">
    <property type="entry name" value="MITOCHONDRIAL SODIUM_CALCIUM EXCHANGER PROTEIN"/>
    <property type="match status" value="1"/>
</dbReference>
<keyword evidence="3" id="KW-0813">Transport</keyword>
<comment type="subcellular location">
    <subcellularLocation>
        <location evidence="1">Membrane</location>
        <topology evidence="1">Multi-pass membrane protein</topology>
    </subcellularLocation>
</comment>
<comment type="caution">
    <text evidence="10">The sequence shown here is derived from an EMBL/GenBank/DDBJ whole genome shotgun (WGS) entry which is preliminary data.</text>
</comment>
<keyword evidence="11" id="KW-1185">Reference proteome</keyword>
<dbReference type="GO" id="GO:0008324">
    <property type="term" value="F:monoatomic cation transmembrane transporter activity"/>
    <property type="evidence" value="ECO:0007669"/>
    <property type="project" value="TreeGrafter"/>
</dbReference>
<dbReference type="GO" id="GO:0006874">
    <property type="term" value="P:intracellular calcium ion homeostasis"/>
    <property type="evidence" value="ECO:0007669"/>
    <property type="project" value="TreeGrafter"/>
</dbReference>
<dbReference type="Proteomes" id="UP000799429">
    <property type="component" value="Unassembled WGS sequence"/>
</dbReference>
<evidence type="ECO:0000256" key="5">
    <source>
        <dbReference type="ARBA" id="ARBA00022989"/>
    </source>
</evidence>
<feature type="region of interest" description="Disordered" evidence="7">
    <location>
        <begin position="699"/>
        <end position="765"/>
    </location>
</feature>
<comment type="similarity">
    <text evidence="2">Belongs to the Ca(2+):cation antiporter (CaCA) (TC 2.A.19) family.</text>
</comment>
<feature type="compositionally biased region" description="Acidic residues" evidence="7">
    <location>
        <begin position="287"/>
        <end position="300"/>
    </location>
</feature>
<dbReference type="InterPro" id="IPR051359">
    <property type="entry name" value="CaCA_antiporter"/>
</dbReference>
<feature type="region of interest" description="Disordered" evidence="7">
    <location>
        <begin position="287"/>
        <end position="337"/>
    </location>
</feature>
<evidence type="ECO:0000256" key="3">
    <source>
        <dbReference type="ARBA" id="ARBA00022448"/>
    </source>
</evidence>
<evidence type="ECO:0000256" key="6">
    <source>
        <dbReference type="ARBA" id="ARBA00023136"/>
    </source>
</evidence>
<dbReference type="InterPro" id="IPR004837">
    <property type="entry name" value="NaCa_Exmemb"/>
</dbReference>
<feature type="transmembrane region" description="Helical" evidence="8">
    <location>
        <begin position="897"/>
        <end position="914"/>
    </location>
</feature>
<dbReference type="Gene3D" id="1.20.1420.30">
    <property type="entry name" value="NCX, central ion-binding region"/>
    <property type="match status" value="2"/>
</dbReference>
<dbReference type="EMBL" id="MU006089">
    <property type="protein sequence ID" value="KAF2842830.1"/>
    <property type="molecule type" value="Genomic_DNA"/>
</dbReference>
<feature type="compositionally biased region" description="Polar residues" evidence="7">
    <location>
        <begin position="799"/>
        <end position="820"/>
    </location>
</feature>
<accession>A0A9P4SHX0</accession>
<keyword evidence="4 8" id="KW-0812">Transmembrane</keyword>
<feature type="transmembrane region" description="Helical" evidence="8">
    <location>
        <begin position="868"/>
        <end position="885"/>
    </location>
</feature>
<feature type="transmembrane region" description="Helical" evidence="8">
    <location>
        <begin position="17"/>
        <end position="35"/>
    </location>
</feature>